<dbReference type="PIRSF" id="PIRSF011474">
    <property type="entry name" value="Glucitol_operon_activator"/>
    <property type="match status" value="1"/>
</dbReference>
<dbReference type="Proteomes" id="UP001211894">
    <property type="component" value="Unassembled WGS sequence"/>
</dbReference>
<evidence type="ECO:0000313" key="2">
    <source>
        <dbReference type="Proteomes" id="UP001211894"/>
    </source>
</evidence>
<evidence type="ECO:0000313" key="1">
    <source>
        <dbReference type="EMBL" id="MDA7025436.1"/>
    </source>
</evidence>
<dbReference type="EMBL" id="JAQKAB010000001">
    <property type="protein sequence ID" value="MDA7025436.1"/>
    <property type="molecule type" value="Genomic_DNA"/>
</dbReference>
<sequence>MMIYLIIALGLAWLFQSIFGFWQIRHFNQKFAEYRRLGRVAIGRRTGLFRAGTVVMFVIDQRNKIIQASKMQGVTVFSRVKPLKGFEGKYLLKIGRDDLAQHDRLTRMAIEDALKTFNIVTKGGDVPQKKTWLQKILSLHTKKRGEV</sequence>
<dbReference type="InterPro" id="IPR009693">
    <property type="entry name" value="Glucitol_operon_activator"/>
</dbReference>
<reference evidence="1 2" key="1">
    <citation type="submission" date="2023-01" db="EMBL/GenBank/DDBJ databases">
        <title>Bacillus changyiensis sp. nov., isolated from a coastal deposit.</title>
        <authorList>
            <person name="Xiao G."/>
            <person name="Lai Q."/>
            <person name="Hu Z."/>
            <person name="Shao Z."/>
        </authorList>
    </citation>
    <scope>NUCLEOTIDE SEQUENCE [LARGE SCALE GENOMIC DNA]</scope>
    <source>
        <strain evidence="1 2">CLL-7-23</strain>
    </source>
</reference>
<dbReference type="RefSeq" id="WP_271339290.1">
    <property type="nucleotide sequence ID" value="NZ_JAQKAB010000001.1"/>
</dbReference>
<organism evidence="1 2">
    <name type="scientific">Bacillus changyiensis</name>
    <dbReference type="NCBI Taxonomy" id="3004103"/>
    <lineage>
        <taxon>Bacteria</taxon>
        <taxon>Bacillati</taxon>
        <taxon>Bacillota</taxon>
        <taxon>Bacilli</taxon>
        <taxon>Bacillales</taxon>
        <taxon>Bacillaceae</taxon>
        <taxon>Bacillus</taxon>
    </lineage>
</organism>
<dbReference type="Pfam" id="PF06923">
    <property type="entry name" value="GutM"/>
    <property type="match status" value="1"/>
</dbReference>
<comment type="caution">
    <text evidence="1">The sequence shown here is derived from an EMBL/GenBank/DDBJ whole genome shotgun (WGS) entry which is preliminary data.</text>
</comment>
<proteinExistence type="predicted"/>
<name>A0ABT4WZG1_9BACI</name>
<protein>
    <submittedName>
        <fullName evidence="1">Transcriptional regulator GutM</fullName>
    </submittedName>
</protein>
<accession>A0ABT4WZG1</accession>
<keyword evidence="2" id="KW-1185">Reference proteome</keyword>
<gene>
    <name evidence="1" type="ORF">PJ311_02275</name>
</gene>